<evidence type="ECO:0000313" key="4">
    <source>
        <dbReference type="EMBL" id="MBB3905078.1"/>
    </source>
</evidence>
<reference evidence="3" key="4">
    <citation type="submission" date="2023-01" db="EMBL/GenBank/DDBJ databases">
        <title>Draft genome sequence of Methylobacterium brachythecii strain NBRC 107710.</title>
        <authorList>
            <person name="Sun Q."/>
            <person name="Mori K."/>
        </authorList>
    </citation>
    <scope>NUCLEOTIDE SEQUENCE</scope>
    <source>
        <strain evidence="3">NBRC 107710</strain>
    </source>
</reference>
<feature type="domain" description="C2H2-type" evidence="2">
    <location>
        <begin position="7"/>
        <end position="35"/>
    </location>
</feature>
<reference evidence="4 5" key="3">
    <citation type="submission" date="2020-08" db="EMBL/GenBank/DDBJ databases">
        <title>Genomic Encyclopedia of Type Strains, Phase IV (KMG-IV): sequencing the most valuable type-strain genomes for metagenomic binning, comparative biology and taxonomic classification.</title>
        <authorList>
            <person name="Goeker M."/>
        </authorList>
    </citation>
    <scope>NUCLEOTIDE SEQUENCE [LARGE SCALE GENOMIC DNA]</scope>
    <source>
        <strain evidence="4 5">DSM 24105</strain>
    </source>
</reference>
<gene>
    <name evidence="3" type="ORF">GCM10007884_24020</name>
    <name evidence="4" type="ORF">GGR33_004606</name>
</gene>
<sequence length="96" mass="10667">MSADRSFTCPHCARVLADENGLFCHIQGRHGRAKARLAVPKHPSAIRENVRNANARHRAAAEHDREPSMADLQIEALQARAAGEPVEDWIAEMFDV</sequence>
<keyword evidence="1" id="KW-0863">Zinc-finger</keyword>
<evidence type="ECO:0000313" key="3">
    <source>
        <dbReference type="EMBL" id="GLS44414.1"/>
    </source>
</evidence>
<dbReference type="Proteomes" id="UP000517759">
    <property type="component" value="Unassembled WGS sequence"/>
</dbReference>
<evidence type="ECO:0000256" key="1">
    <source>
        <dbReference type="PROSITE-ProRule" id="PRU00042"/>
    </source>
</evidence>
<dbReference type="EMBL" id="JACIDN010000010">
    <property type="protein sequence ID" value="MBB3905078.1"/>
    <property type="molecule type" value="Genomic_DNA"/>
</dbReference>
<organism evidence="4 5">
    <name type="scientific">Methylobacterium brachythecii</name>
    <dbReference type="NCBI Taxonomy" id="1176177"/>
    <lineage>
        <taxon>Bacteria</taxon>
        <taxon>Pseudomonadati</taxon>
        <taxon>Pseudomonadota</taxon>
        <taxon>Alphaproteobacteria</taxon>
        <taxon>Hyphomicrobiales</taxon>
        <taxon>Methylobacteriaceae</taxon>
        <taxon>Methylobacterium</taxon>
    </lineage>
</organism>
<keyword evidence="1" id="KW-0479">Metal-binding</keyword>
<reference evidence="3" key="1">
    <citation type="journal article" date="2014" name="Int. J. Syst. Evol. Microbiol.">
        <title>Complete genome of a new Firmicutes species belonging to the dominant human colonic microbiota ('Ruminococcus bicirculans') reveals two chromosomes and a selective capacity to utilize plant glucans.</title>
        <authorList>
            <consortium name="NISC Comparative Sequencing Program"/>
            <person name="Wegmann U."/>
            <person name="Louis P."/>
            <person name="Goesmann A."/>
            <person name="Henrissat B."/>
            <person name="Duncan S.H."/>
            <person name="Flint H.J."/>
        </authorList>
    </citation>
    <scope>NUCLEOTIDE SEQUENCE</scope>
    <source>
        <strain evidence="3">NBRC 107710</strain>
    </source>
</reference>
<comment type="caution">
    <text evidence="4">The sequence shown here is derived from an EMBL/GenBank/DDBJ whole genome shotgun (WGS) entry which is preliminary data.</text>
</comment>
<dbReference type="PROSITE" id="PS00028">
    <property type="entry name" value="ZINC_FINGER_C2H2_1"/>
    <property type="match status" value="1"/>
</dbReference>
<proteinExistence type="predicted"/>
<evidence type="ECO:0000313" key="5">
    <source>
        <dbReference type="Proteomes" id="UP000517759"/>
    </source>
</evidence>
<protein>
    <recommendedName>
        <fullName evidence="2">C2H2-type domain-containing protein</fullName>
    </recommendedName>
</protein>
<dbReference type="Proteomes" id="UP001156881">
    <property type="component" value="Unassembled WGS sequence"/>
</dbReference>
<evidence type="ECO:0000313" key="6">
    <source>
        <dbReference type="Proteomes" id="UP001156881"/>
    </source>
</evidence>
<dbReference type="AlphaFoldDB" id="A0A7W6AKE6"/>
<dbReference type="EMBL" id="BSPG01000011">
    <property type="protein sequence ID" value="GLS44414.1"/>
    <property type="molecule type" value="Genomic_DNA"/>
</dbReference>
<name>A0A7W6AKE6_9HYPH</name>
<reference evidence="6" key="2">
    <citation type="journal article" date="2019" name="Int. J. Syst. Evol. Microbiol.">
        <title>The Global Catalogue of Microorganisms (GCM) 10K type strain sequencing project: providing services to taxonomists for standard genome sequencing and annotation.</title>
        <authorList>
            <consortium name="The Broad Institute Genomics Platform"/>
            <consortium name="The Broad Institute Genome Sequencing Center for Infectious Disease"/>
            <person name="Wu L."/>
            <person name="Ma J."/>
        </authorList>
    </citation>
    <scope>NUCLEOTIDE SEQUENCE [LARGE SCALE GENOMIC DNA]</scope>
    <source>
        <strain evidence="6">NBRC 107710</strain>
    </source>
</reference>
<evidence type="ECO:0000259" key="2">
    <source>
        <dbReference type="PROSITE" id="PS50157"/>
    </source>
</evidence>
<accession>A0A7W6AKE6</accession>
<keyword evidence="1" id="KW-0862">Zinc</keyword>
<keyword evidence="6" id="KW-1185">Reference proteome</keyword>
<dbReference type="InterPro" id="IPR013087">
    <property type="entry name" value="Znf_C2H2_type"/>
</dbReference>
<dbReference type="GO" id="GO:0008270">
    <property type="term" value="F:zinc ion binding"/>
    <property type="evidence" value="ECO:0007669"/>
    <property type="project" value="UniProtKB-KW"/>
</dbReference>
<dbReference type="PROSITE" id="PS50157">
    <property type="entry name" value="ZINC_FINGER_C2H2_2"/>
    <property type="match status" value="1"/>
</dbReference>
<dbReference type="RefSeq" id="WP_183510914.1">
    <property type="nucleotide sequence ID" value="NZ_BSPG01000011.1"/>
</dbReference>